<evidence type="ECO:0000313" key="4">
    <source>
        <dbReference type="Proteomes" id="UP000198882"/>
    </source>
</evidence>
<feature type="compositionally biased region" description="Basic and acidic residues" evidence="1">
    <location>
        <begin position="328"/>
        <end position="361"/>
    </location>
</feature>
<feature type="transmembrane region" description="Helical" evidence="2">
    <location>
        <begin position="274"/>
        <end position="295"/>
    </location>
</feature>
<accession>A0A1G8X658</accession>
<feature type="transmembrane region" description="Helical" evidence="2">
    <location>
        <begin position="250"/>
        <end position="267"/>
    </location>
</feature>
<feature type="transmembrane region" description="Helical" evidence="2">
    <location>
        <begin position="80"/>
        <end position="110"/>
    </location>
</feature>
<sequence>MDAIDDLSDALETTRNFLTPVSVGLWVKLAIVVFFVSSLGMGGPTIPGGDVGTFADEPMFEEETPGEVEEFEEEFPVEELLVLLLVVGGIILFLWLLYAIISAVMQFVFIESLRTTEVHVRRYFSANFGNGLRLFLFRVGLLLVAGILGSAPAAVIWLQGGFDALSGTLVALYALYGIGLYLVYSLARRFTDEFVAPVMLLEDRGVIGGWRRLWPTLKGNWTEYLVYLILVWILSLAITIAVWFVIMFGALALLIPFAIVIVLLILAAGEIGVFLSVLVGIVAFLTILLFVALVWTPIATYFQYYALLLLGDTNADLDLIPEQRAAVRADGGESGERGDTWDGDARGDRDRLDRDERRTSDDDREWDDDSDPWNDTDESDPWSDADETDDSNGSDDRDDDRGW</sequence>
<gene>
    <name evidence="3" type="ORF">SAMN04515672_1629</name>
</gene>
<keyword evidence="2" id="KW-0472">Membrane</keyword>
<dbReference type="InterPro" id="IPR055966">
    <property type="entry name" value="DUF7544"/>
</dbReference>
<evidence type="ECO:0000256" key="1">
    <source>
        <dbReference type="SAM" id="MobiDB-lite"/>
    </source>
</evidence>
<name>A0A1G8X658_9EURY</name>
<feature type="transmembrane region" description="Helical" evidence="2">
    <location>
        <begin position="164"/>
        <end position="184"/>
    </location>
</feature>
<feature type="transmembrane region" description="Helical" evidence="2">
    <location>
        <begin position="17"/>
        <end position="37"/>
    </location>
</feature>
<organism evidence="3 4">
    <name type="scientific">Natronorubrum texcoconense</name>
    <dbReference type="NCBI Taxonomy" id="1095776"/>
    <lineage>
        <taxon>Archaea</taxon>
        <taxon>Methanobacteriati</taxon>
        <taxon>Methanobacteriota</taxon>
        <taxon>Stenosarchaea group</taxon>
        <taxon>Halobacteria</taxon>
        <taxon>Halobacteriales</taxon>
        <taxon>Natrialbaceae</taxon>
        <taxon>Natronorubrum</taxon>
    </lineage>
</organism>
<keyword evidence="2" id="KW-0812">Transmembrane</keyword>
<dbReference type="RefSeq" id="WP_090304328.1">
    <property type="nucleotide sequence ID" value="NZ_FNFE01000002.1"/>
</dbReference>
<proteinExistence type="predicted"/>
<feature type="compositionally biased region" description="Acidic residues" evidence="1">
    <location>
        <begin position="362"/>
        <end position="403"/>
    </location>
</feature>
<keyword evidence="2" id="KW-1133">Transmembrane helix</keyword>
<evidence type="ECO:0008006" key="5">
    <source>
        <dbReference type="Google" id="ProtNLM"/>
    </source>
</evidence>
<dbReference type="EMBL" id="FNFE01000002">
    <property type="protein sequence ID" value="SDJ85914.1"/>
    <property type="molecule type" value="Genomic_DNA"/>
</dbReference>
<reference evidence="4" key="1">
    <citation type="submission" date="2016-10" db="EMBL/GenBank/DDBJ databases">
        <authorList>
            <person name="Varghese N."/>
            <person name="Submissions S."/>
        </authorList>
    </citation>
    <scope>NUCLEOTIDE SEQUENCE [LARGE SCALE GENOMIC DNA]</scope>
    <source>
        <strain evidence="4">B4,CECT 8067,JCM 17497</strain>
    </source>
</reference>
<dbReference type="AlphaFoldDB" id="A0A1G8X658"/>
<dbReference type="OrthoDB" id="137652at2157"/>
<protein>
    <recommendedName>
        <fullName evidence="5">Membrane domain of glycerophosphoryl diester phosphodiesterase</fullName>
    </recommendedName>
</protein>
<evidence type="ECO:0000313" key="3">
    <source>
        <dbReference type="EMBL" id="SDJ85914.1"/>
    </source>
</evidence>
<feature type="transmembrane region" description="Helical" evidence="2">
    <location>
        <begin position="131"/>
        <end position="158"/>
    </location>
</feature>
<evidence type="ECO:0000256" key="2">
    <source>
        <dbReference type="SAM" id="Phobius"/>
    </source>
</evidence>
<dbReference type="Pfam" id="PF24400">
    <property type="entry name" value="DUF7544"/>
    <property type="match status" value="1"/>
</dbReference>
<dbReference type="Proteomes" id="UP000198882">
    <property type="component" value="Unassembled WGS sequence"/>
</dbReference>
<feature type="transmembrane region" description="Helical" evidence="2">
    <location>
        <begin position="224"/>
        <end position="244"/>
    </location>
</feature>
<keyword evidence="4" id="KW-1185">Reference proteome</keyword>
<feature type="region of interest" description="Disordered" evidence="1">
    <location>
        <begin position="328"/>
        <end position="403"/>
    </location>
</feature>